<dbReference type="EMBL" id="ML977022">
    <property type="protein sequence ID" value="KAF1950818.1"/>
    <property type="molecule type" value="Genomic_DNA"/>
</dbReference>
<protein>
    <submittedName>
        <fullName evidence="2">Uncharacterized protein</fullName>
    </submittedName>
</protein>
<evidence type="ECO:0000313" key="3">
    <source>
        <dbReference type="Proteomes" id="UP000800035"/>
    </source>
</evidence>
<evidence type="ECO:0000313" key="2">
    <source>
        <dbReference type="EMBL" id="KAF1950818.1"/>
    </source>
</evidence>
<feature type="region of interest" description="Disordered" evidence="1">
    <location>
        <begin position="135"/>
        <end position="164"/>
    </location>
</feature>
<organism evidence="2 3">
    <name type="scientific">Byssothecium circinans</name>
    <dbReference type="NCBI Taxonomy" id="147558"/>
    <lineage>
        <taxon>Eukaryota</taxon>
        <taxon>Fungi</taxon>
        <taxon>Dikarya</taxon>
        <taxon>Ascomycota</taxon>
        <taxon>Pezizomycotina</taxon>
        <taxon>Dothideomycetes</taxon>
        <taxon>Pleosporomycetidae</taxon>
        <taxon>Pleosporales</taxon>
        <taxon>Massarineae</taxon>
        <taxon>Massarinaceae</taxon>
        <taxon>Byssothecium</taxon>
    </lineage>
</organism>
<sequence length="204" mass="21245">MEPPMNNLTVDFLTLGTGAGTETDGSTLAVRAGTNNALSGTYALLVFDSERCASDALCVMSTNLTSASATTRLGLRTVHELLASGSQSSSSGILQLPEDIDSADGTMRLLFNTTGNAAPANAADLLSAPWSNDRVVAGSEDTKPRKCSSRSRRSRRRCRSQSLSGLGNGTLDALDGNTENAAERPVVRTAFGWAVAGFVMLVVA</sequence>
<gene>
    <name evidence="2" type="ORF">CC80DRAFT_597890</name>
</gene>
<feature type="compositionally biased region" description="Basic residues" evidence="1">
    <location>
        <begin position="145"/>
        <end position="159"/>
    </location>
</feature>
<name>A0A6A5TER7_9PLEO</name>
<evidence type="ECO:0000256" key="1">
    <source>
        <dbReference type="SAM" id="MobiDB-lite"/>
    </source>
</evidence>
<dbReference type="AlphaFoldDB" id="A0A6A5TER7"/>
<accession>A0A6A5TER7</accession>
<proteinExistence type="predicted"/>
<dbReference type="OrthoDB" id="3684928at2759"/>
<dbReference type="Proteomes" id="UP000800035">
    <property type="component" value="Unassembled WGS sequence"/>
</dbReference>
<keyword evidence="3" id="KW-1185">Reference proteome</keyword>
<reference evidence="2" key="1">
    <citation type="journal article" date="2020" name="Stud. Mycol.">
        <title>101 Dothideomycetes genomes: a test case for predicting lifestyles and emergence of pathogens.</title>
        <authorList>
            <person name="Haridas S."/>
            <person name="Albert R."/>
            <person name="Binder M."/>
            <person name="Bloem J."/>
            <person name="Labutti K."/>
            <person name="Salamov A."/>
            <person name="Andreopoulos B."/>
            <person name="Baker S."/>
            <person name="Barry K."/>
            <person name="Bills G."/>
            <person name="Bluhm B."/>
            <person name="Cannon C."/>
            <person name="Castanera R."/>
            <person name="Culley D."/>
            <person name="Daum C."/>
            <person name="Ezra D."/>
            <person name="Gonzalez J."/>
            <person name="Henrissat B."/>
            <person name="Kuo A."/>
            <person name="Liang C."/>
            <person name="Lipzen A."/>
            <person name="Lutzoni F."/>
            <person name="Magnuson J."/>
            <person name="Mondo S."/>
            <person name="Nolan M."/>
            <person name="Ohm R."/>
            <person name="Pangilinan J."/>
            <person name="Park H.-J."/>
            <person name="Ramirez L."/>
            <person name="Alfaro M."/>
            <person name="Sun H."/>
            <person name="Tritt A."/>
            <person name="Yoshinaga Y."/>
            <person name="Zwiers L.-H."/>
            <person name="Turgeon B."/>
            <person name="Goodwin S."/>
            <person name="Spatafora J."/>
            <person name="Crous P."/>
            <person name="Grigoriev I."/>
        </authorList>
    </citation>
    <scope>NUCLEOTIDE SEQUENCE</scope>
    <source>
        <strain evidence="2">CBS 675.92</strain>
    </source>
</reference>